<gene>
    <name evidence="2" type="ORF">GCM10009759_08470</name>
</gene>
<organism evidence="2 3">
    <name type="scientific">Kitasatospora saccharophila</name>
    <dbReference type="NCBI Taxonomy" id="407973"/>
    <lineage>
        <taxon>Bacteria</taxon>
        <taxon>Bacillati</taxon>
        <taxon>Actinomycetota</taxon>
        <taxon>Actinomycetes</taxon>
        <taxon>Kitasatosporales</taxon>
        <taxon>Streptomycetaceae</taxon>
        <taxon>Kitasatospora</taxon>
    </lineage>
</organism>
<dbReference type="Proteomes" id="UP001500897">
    <property type="component" value="Unassembled WGS sequence"/>
</dbReference>
<reference evidence="2 3" key="1">
    <citation type="journal article" date="2019" name="Int. J. Syst. Evol. Microbiol.">
        <title>The Global Catalogue of Microorganisms (GCM) 10K type strain sequencing project: providing services to taxonomists for standard genome sequencing and annotation.</title>
        <authorList>
            <consortium name="The Broad Institute Genomics Platform"/>
            <consortium name="The Broad Institute Genome Sequencing Center for Infectious Disease"/>
            <person name="Wu L."/>
            <person name="Ma J."/>
        </authorList>
    </citation>
    <scope>NUCLEOTIDE SEQUENCE [LARGE SCALE GENOMIC DNA]</scope>
    <source>
        <strain evidence="2 3">JCM 14559</strain>
    </source>
</reference>
<feature type="region of interest" description="Disordered" evidence="1">
    <location>
        <begin position="1"/>
        <end position="53"/>
    </location>
</feature>
<protein>
    <submittedName>
        <fullName evidence="2">Uncharacterized protein</fullName>
    </submittedName>
</protein>
<evidence type="ECO:0000313" key="3">
    <source>
        <dbReference type="Proteomes" id="UP001500897"/>
    </source>
</evidence>
<dbReference type="EMBL" id="BAAANS010000004">
    <property type="protein sequence ID" value="GAA2087231.1"/>
    <property type="molecule type" value="Genomic_DNA"/>
</dbReference>
<accession>A0ABN2WCP9</accession>
<sequence length="109" mass="10947">MPVINEPRRPQGGHPVSAPPRVPDPADPHGRPPAPPGRPSGPQGRPADPPSLGHQAAAQLLGLREVVLPAAVVAAADLLLGDALGSDDPVTREAAAATRGRLRAALGLG</sequence>
<comment type="caution">
    <text evidence="2">The sequence shown here is derived from an EMBL/GenBank/DDBJ whole genome shotgun (WGS) entry which is preliminary data.</text>
</comment>
<evidence type="ECO:0000313" key="2">
    <source>
        <dbReference type="EMBL" id="GAA2087231.1"/>
    </source>
</evidence>
<name>A0ABN2WCP9_9ACTN</name>
<keyword evidence="3" id="KW-1185">Reference proteome</keyword>
<evidence type="ECO:0000256" key="1">
    <source>
        <dbReference type="SAM" id="MobiDB-lite"/>
    </source>
</evidence>
<feature type="compositionally biased region" description="Low complexity" evidence="1">
    <location>
        <begin position="40"/>
        <end position="53"/>
    </location>
</feature>
<proteinExistence type="predicted"/>